<dbReference type="Proteomes" id="UP000294616">
    <property type="component" value="Unassembled WGS sequence"/>
</dbReference>
<name>A0A4R1LWB3_9SPHI</name>
<reference evidence="1 2" key="1">
    <citation type="submission" date="2019-03" db="EMBL/GenBank/DDBJ databases">
        <title>Genomic Encyclopedia of Archaeal and Bacterial Type Strains, Phase II (KMG-II): from individual species to whole genera.</title>
        <authorList>
            <person name="Goeker M."/>
        </authorList>
    </citation>
    <scope>NUCLEOTIDE SEQUENCE [LARGE SCALE GENOMIC DNA]</scope>
    <source>
        <strain evidence="1 2">DSM 22554</strain>
    </source>
</reference>
<sequence length="263" mass="30402">MNSTTYEIAEIDSPIIAVALHDGHFIAPEVLPHIHLQEHERFREEDPYTAYIIDLPVSRVTVHTSRFQVDLNRPPDKAIYMVPEDAWGLKVWKDGFPEILGSALMEYYQEFYVRISELIETAIRKFGYFLILDIHSYNYRREGPGIASPDIYNPEINIGSANNHPKWQPIIHHFMQYLSACTINGRHPDVRENIVFKGGGFSQWVNHNFGEEGCVISVEFKKTFMDEWTGRVFINHLQDIRGALSGSIPILKHQLNALRNNRL</sequence>
<evidence type="ECO:0000313" key="1">
    <source>
        <dbReference type="EMBL" id="TCK83425.1"/>
    </source>
</evidence>
<dbReference type="EMBL" id="SMGO01000002">
    <property type="protein sequence ID" value="TCK83425.1"/>
    <property type="molecule type" value="Genomic_DNA"/>
</dbReference>
<dbReference type="SUPFAM" id="SSF53187">
    <property type="entry name" value="Zn-dependent exopeptidases"/>
    <property type="match status" value="1"/>
</dbReference>
<dbReference type="GO" id="GO:0016787">
    <property type="term" value="F:hydrolase activity"/>
    <property type="evidence" value="ECO:0007669"/>
    <property type="project" value="UniProtKB-KW"/>
</dbReference>
<dbReference type="Pfam" id="PF05013">
    <property type="entry name" value="FGase"/>
    <property type="match status" value="1"/>
</dbReference>
<dbReference type="AlphaFoldDB" id="A0A4R1LWB3"/>
<dbReference type="OrthoDB" id="9785840at2"/>
<dbReference type="Gene3D" id="3.40.630.40">
    <property type="entry name" value="Zn-dependent exopeptidases"/>
    <property type="match status" value="1"/>
</dbReference>
<gene>
    <name evidence="1" type="ORF">C8N28_2026</name>
</gene>
<accession>A0A4R1LWB3</accession>
<comment type="caution">
    <text evidence="1">The sequence shown here is derived from an EMBL/GenBank/DDBJ whole genome shotgun (WGS) entry which is preliminary data.</text>
</comment>
<evidence type="ECO:0000313" key="2">
    <source>
        <dbReference type="Proteomes" id="UP000294616"/>
    </source>
</evidence>
<organism evidence="1 2">
    <name type="scientific">Albibacterium bauzanense</name>
    <dbReference type="NCBI Taxonomy" id="653929"/>
    <lineage>
        <taxon>Bacteria</taxon>
        <taxon>Pseudomonadati</taxon>
        <taxon>Bacteroidota</taxon>
        <taxon>Sphingobacteriia</taxon>
        <taxon>Sphingobacteriales</taxon>
        <taxon>Sphingobacteriaceae</taxon>
        <taxon>Albibacterium</taxon>
    </lineage>
</organism>
<dbReference type="InterPro" id="IPR007709">
    <property type="entry name" value="N-FG_amidohydro"/>
</dbReference>
<dbReference type="RefSeq" id="WP_132224402.1">
    <property type="nucleotide sequence ID" value="NZ_SMGO01000002.1"/>
</dbReference>
<protein>
    <submittedName>
        <fullName evidence="1">N-formylglutamate amidohydrolase</fullName>
    </submittedName>
</protein>
<keyword evidence="1" id="KW-0378">Hydrolase</keyword>
<proteinExistence type="predicted"/>
<keyword evidence="2" id="KW-1185">Reference proteome</keyword>